<sequence length="152" mass="17544">MVSEPRLLTYGCEKKLVGPNLEPDPKNSKHPKTSNKDFRQTTHRPGKLEPYLGLRRIGEQDPPLVQPLETAHGTREKVSQIIFFWCMEMRGDACKLLSTRSLRHRLLLAMADNLVVWWLRVDIDSGTCINYRLCVSVRPVFFDGCFLKQIAY</sequence>
<reference evidence="3" key="1">
    <citation type="submission" date="2024-07" db="EMBL/GenBank/DDBJ databases">
        <title>Two chromosome-level genome assemblies of Korean endemic species Abeliophyllum distichum and Forsythia ovata (Oleaceae).</title>
        <authorList>
            <person name="Jang H."/>
        </authorList>
    </citation>
    <scope>NUCLEOTIDE SEQUENCE [LARGE SCALE GENOMIC DNA]</scope>
</reference>
<dbReference type="Proteomes" id="UP001604336">
    <property type="component" value="Unassembled WGS sequence"/>
</dbReference>
<gene>
    <name evidence="2" type="ORF">Adt_23999</name>
</gene>
<proteinExistence type="predicted"/>
<evidence type="ECO:0000313" key="2">
    <source>
        <dbReference type="EMBL" id="KAL2498449.1"/>
    </source>
</evidence>
<accession>A0ABD1SE40</accession>
<comment type="caution">
    <text evidence="2">The sequence shown here is derived from an EMBL/GenBank/DDBJ whole genome shotgun (WGS) entry which is preliminary data.</text>
</comment>
<protein>
    <submittedName>
        <fullName evidence="2">Uncharacterized protein</fullName>
    </submittedName>
</protein>
<dbReference type="EMBL" id="JBFOLK010000007">
    <property type="protein sequence ID" value="KAL2498449.1"/>
    <property type="molecule type" value="Genomic_DNA"/>
</dbReference>
<name>A0ABD1SE40_9LAMI</name>
<feature type="region of interest" description="Disordered" evidence="1">
    <location>
        <begin position="16"/>
        <end position="47"/>
    </location>
</feature>
<organism evidence="2 3">
    <name type="scientific">Abeliophyllum distichum</name>
    <dbReference type="NCBI Taxonomy" id="126358"/>
    <lineage>
        <taxon>Eukaryota</taxon>
        <taxon>Viridiplantae</taxon>
        <taxon>Streptophyta</taxon>
        <taxon>Embryophyta</taxon>
        <taxon>Tracheophyta</taxon>
        <taxon>Spermatophyta</taxon>
        <taxon>Magnoliopsida</taxon>
        <taxon>eudicotyledons</taxon>
        <taxon>Gunneridae</taxon>
        <taxon>Pentapetalae</taxon>
        <taxon>asterids</taxon>
        <taxon>lamiids</taxon>
        <taxon>Lamiales</taxon>
        <taxon>Oleaceae</taxon>
        <taxon>Forsythieae</taxon>
        <taxon>Abeliophyllum</taxon>
    </lineage>
</organism>
<keyword evidence="3" id="KW-1185">Reference proteome</keyword>
<evidence type="ECO:0000313" key="3">
    <source>
        <dbReference type="Proteomes" id="UP001604336"/>
    </source>
</evidence>
<dbReference type="AlphaFoldDB" id="A0ABD1SE40"/>
<evidence type="ECO:0000256" key="1">
    <source>
        <dbReference type="SAM" id="MobiDB-lite"/>
    </source>
</evidence>